<dbReference type="InterPro" id="IPR012603">
    <property type="entry name" value="ARID4A/B_PWWP"/>
</dbReference>
<feature type="compositionally biased region" description="Basic and acidic residues" evidence="10">
    <location>
        <begin position="1418"/>
        <end position="1429"/>
    </location>
</feature>
<dbReference type="Gene3D" id="1.10.150.60">
    <property type="entry name" value="ARID DNA-binding domain"/>
    <property type="match status" value="1"/>
</dbReference>
<evidence type="ECO:0000259" key="11">
    <source>
        <dbReference type="PROSITE" id="PS51011"/>
    </source>
</evidence>
<evidence type="ECO:0000256" key="7">
    <source>
        <dbReference type="ARBA" id="ARBA00023163"/>
    </source>
</evidence>
<feature type="compositionally biased region" description="Basic and acidic residues" evidence="10">
    <location>
        <begin position="1549"/>
        <end position="1562"/>
    </location>
</feature>
<feature type="region of interest" description="Disordered" evidence="10">
    <location>
        <begin position="1181"/>
        <end position="1237"/>
    </location>
</feature>
<keyword evidence="9" id="KW-0175">Coiled coil</keyword>
<feature type="compositionally biased region" description="Low complexity" evidence="10">
    <location>
        <begin position="723"/>
        <end position="745"/>
    </location>
</feature>
<feature type="region of interest" description="Disordered" evidence="10">
    <location>
        <begin position="1405"/>
        <end position="1639"/>
    </location>
</feature>
<dbReference type="GO" id="GO:0000976">
    <property type="term" value="F:transcription cis-regulatory region binding"/>
    <property type="evidence" value="ECO:0007669"/>
    <property type="project" value="TreeGrafter"/>
</dbReference>
<dbReference type="SUPFAM" id="SSF46774">
    <property type="entry name" value="ARID-like"/>
    <property type="match status" value="1"/>
</dbReference>
<dbReference type="SUPFAM" id="SSF63748">
    <property type="entry name" value="Tudor/PWWP/MBT"/>
    <property type="match status" value="1"/>
</dbReference>
<dbReference type="InterPro" id="IPR001606">
    <property type="entry name" value="ARID_dom"/>
</dbReference>
<feature type="compositionally biased region" description="Basic residues" evidence="10">
    <location>
        <begin position="397"/>
        <end position="406"/>
    </location>
</feature>
<dbReference type="InterPro" id="IPR051232">
    <property type="entry name" value="ARID/SWI1_ChromRemod"/>
</dbReference>
<dbReference type="InterPro" id="IPR000953">
    <property type="entry name" value="Chromo/chromo_shadow_dom"/>
</dbReference>
<feature type="compositionally biased region" description="Basic and acidic residues" evidence="10">
    <location>
        <begin position="510"/>
        <end position="536"/>
    </location>
</feature>
<keyword evidence="1" id="KW-1017">Isopeptide bond</keyword>
<dbReference type="GO" id="GO:0006357">
    <property type="term" value="P:regulation of transcription by RNA polymerase II"/>
    <property type="evidence" value="ECO:0007669"/>
    <property type="project" value="TreeGrafter"/>
</dbReference>
<feature type="compositionally biased region" description="Basic and acidic residues" evidence="10">
    <location>
        <begin position="581"/>
        <end position="603"/>
    </location>
</feature>
<feature type="compositionally biased region" description="Acidic residues" evidence="10">
    <location>
        <begin position="1078"/>
        <end position="1096"/>
    </location>
</feature>
<dbReference type="InterPro" id="IPR036431">
    <property type="entry name" value="ARID_dom_sf"/>
</dbReference>
<feature type="compositionally biased region" description="Polar residues" evidence="10">
    <location>
        <begin position="766"/>
        <end position="775"/>
    </location>
</feature>
<dbReference type="SMART" id="SM01014">
    <property type="entry name" value="ARID"/>
    <property type="match status" value="1"/>
</dbReference>
<dbReference type="PANTHER" id="PTHR13964">
    <property type="entry name" value="RBP-RELATED"/>
    <property type="match status" value="1"/>
</dbReference>
<sequence>MQGDDPPYLSVGTAVSAKYKGAFCEAKVSKVVRVVKCKVTYKMGLGTATVSDEQIKGPLRVGQLVQAKHMDKKEYVDATITKIQDCSQYTVVFDDGDITTLRRTALCLKSGRHFNESETLDQLPLTHPEHFGNPVVGGRRGRRSRQPKEDSSEGEAEEENEPDLEAYTMEVGRVVCVEASDKKRNKDNWFPGLVVMPSAQPTVRINVKDEFLVRSFRDGRYYTVPQKEVTEFSRDTATKNDSPLLAEAVEKAVRYLDHDELPVHWERSLLFNSLTQIATSESDEHFTDSSDDETPEEKDHFVAQLYKFMDDSNTPLNKSPMIGNKDVDLHRLFRVVRKLGGYNRVTNKNKWRSVTLRLKLPNNLSTHNQVRLVYKKCLLSFEAFHRTLGVTMLNHPRNAKKSRGRSLIRDKDRSTPVNSSPRPDKEDEPATSEKREEEKPVEEKPKVVKKIETKSKTEEEKKSKEIIVAEISDTNSSDTTDVSEVTSSVTVRSRRIESKSSRERKTKLPTGEKVKALIEKFEEQVKKEDKDDDKMQQTRSKTQQVPKTKEKEAPAEKKVRETKTPVQESPSVSKTPTKPAKKIEDEKKRGRKRNNTEEKEKGPQPDSSIIDVPNSAPPVGIGDKLKVYYGPTHESKVTYEAKVIEIDKEAVNPMYLVHYTGWNTRYDEWITPVRIAENLSATTKAKKLKQGSAVTAKAQTPKSIGKRGRRMSITGRSTTQDAPPRSTTPSSISSSSGRTKSPGTPATRSLQRATRQGELNRRTRRTSAQTDVSNHSESDSDGTESDTDVIKTRSIVKSDDGENVPVKKKLVKSAVKTDKRKEKEDEETEKEDEAPPSPEKPKRTRKLKKAFDLKANTSERESDEDSGSPPKGRDFDLNQIRSELKGFVKAVKMAQEAASEKERLNASEDLSSVSDVKQAISEPEEQEKPKETVQKSLSSDDIYEFKEPEPFEFELPSKMVDDKNKKRLVPRIFDDIDKSPKKRKPGSPAKLDNKEEDVEKKRLRRTPVKKSELLDDDEMSDETNKKGIIEDPFDKLVESPSFHSGKEKICSITGDKSKVVKTLNLDEPLSLFHGLSETVEDDSGDQLDISDTEESQNEPLFTHKEQLFSDASFAKASPDRTGLDPIFRGFMPKTSDRKQKDSDDDDAIRASIQSVINQASSTDDDSNDVMLMNQPFMCFQDNKNEGKAKTPTITLSSTESEDDIKPPELMDIKTDIKEPKTTPDIPSSSSSSTLKQISPALQETDTTLLEEAISSVSQSEILTKLDETKDIGIKTGTKIADTLLQKFSMIKSATENKFIKQEPDSDEEPLKPPDTTEVKPEPKIEITPIKEEPKLKIEPKTKPSETKTIKPDSKLKIEPKLKTIEPKTKTADSRFKTIESKIRSMSSKPEVTSEIKKRSRKIVSREFIEESDTDSTDSEERLVIARSDEESQTNSSSDVKLDMKETTNSNPATVEEPQSVQSECSFKFDVIKKPDQESIKPEVKTDMDSNKEEEPDSHLHSLLLCEETIPGSPAPAPEGPVTESRQKNKSVLEMPFASAPGSSNNKSEVLTRENKMISKERTQPPPLALPLDNRDKDGRGETSTVLDNTPPTTPESTLSNLSPRGDPGDLSPNTADDSCKSVDGENDYPIQRRSSSNKILPFAEDGCLDTLLSTTESTSTATTTKKSHESMIASPCRKRRRSCKGPDDVPAKRGRKPANRSRHNSDSDDTSEHSMPGGLSLASTLNMDGRLTRSPKPSKYNFWVELDPALDSAQRIAILQQKVQELRKTYADVKAELAAVERRRKKLRRREREAKMAAKQESLAT</sequence>
<feature type="compositionally biased region" description="Basic and acidic residues" evidence="10">
    <location>
        <begin position="849"/>
        <end position="860"/>
    </location>
</feature>
<dbReference type="SMART" id="SM00298">
    <property type="entry name" value="CHROMO"/>
    <property type="match status" value="1"/>
</dbReference>
<dbReference type="GO" id="GO:0005694">
    <property type="term" value="C:chromosome"/>
    <property type="evidence" value="ECO:0007669"/>
    <property type="project" value="UniProtKB-ARBA"/>
</dbReference>
<feature type="compositionally biased region" description="Low complexity" evidence="10">
    <location>
        <begin position="470"/>
        <end position="491"/>
    </location>
</feature>
<feature type="compositionally biased region" description="Basic and acidic residues" evidence="10">
    <location>
        <begin position="991"/>
        <end position="1000"/>
    </location>
</feature>
<dbReference type="SMART" id="SM00333">
    <property type="entry name" value="TUDOR"/>
    <property type="match status" value="1"/>
</dbReference>
<dbReference type="SUPFAM" id="SSF54160">
    <property type="entry name" value="Chromo domain-like"/>
    <property type="match status" value="1"/>
</dbReference>
<dbReference type="PANTHER" id="PTHR13964:SF27">
    <property type="entry name" value="HAT-TRICK, ISOFORM D"/>
    <property type="match status" value="1"/>
</dbReference>
<evidence type="ECO:0000256" key="6">
    <source>
        <dbReference type="ARBA" id="ARBA00023125"/>
    </source>
</evidence>
<feature type="region of interest" description="Disordered" evidence="10">
    <location>
        <begin position="1336"/>
        <end position="1369"/>
    </location>
</feature>
<keyword evidence="6" id="KW-0238">DNA-binding</keyword>
<feature type="compositionally biased region" description="Basic and acidic residues" evidence="10">
    <location>
        <begin position="1703"/>
        <end position="1712"/>
    </location>
</feature>
<feature type="domain" description="ARID" evidence="11">
    <location>
        <begin position="295"/>
        <end position="386"/>
    </location>
</feature>
<dbReference type="Pfam" id="PF11717">
    <property type="entry name" value="Tudor-knot"/>
    <property type="match status" value="1"/>
</dbReference>
<dbReference type="Gene3D" id="2.30.30.140">
    <property type="match status" value="3"/>
</dbReference>
<feature type="region of interest" description="Disordered" evidence="10">
    <location>
        <begin position="395"/>
        <end position="617"/>
    </location>
</feature>
<feature type="compositionally biased region" description="Acidic residues" evidence="10">
    <location>
        <begin position="824"/>
        <end position="834"/>
    </location>
</feature>
<keyword evidence="3" id="KW-0832">Ubl conjugation</keyword>
<dbReference type="Proteomes" id="UP000801492">
    <property type="component" value="Unassembled WGS sequence"/>
</dbReference>
<feature type="compositionally biased region" description="Basic residues" evidence="10">
    <location>
        <begin position="1692"/>
        <end position="1702"/>
    </location>
</feature>
<dbReference type="Pfam" id="PF08169">
    <property type="entry name" value="RBB1NT"/>
    <property type="match status" value="1"/>
</dbReference>
<evidence type="ECO:0000256" key="1">
    <source>
        <dbReference type="ARBA" id="ARBA00022499"/>
    </source>
</evidence>
<dbReference type="InterPro" id="IPR002999">
    <property type="entry name" value="Tudor"/>
</dbReference>
<evidence type="ECO:0000256" key="5">
    <source>
        <dbReference type="ARBA" id="ARBA00023015"/>
    </source>
</evidence>
<feature type="region of interest" description="Disordered" evidence="10">
    <location>
        <begin position="119"/>
        <end position="164"/>
    </location>
</feature>
<evidence type="ECO:0000256" key="4">
    <source>
        <dbReference type="ARBA" id="ARBA00022853"/>
    </source>
</evidence>
<keyword evidence="13" id="KW-1185">Reference proteome</keyword>
<dbReference type="EMBL" id="VTPC01003351">
    <property type="protein sequence ID" value="KAF2898689.1"/>
    <property type="molecule type" value="Genomic_DNA"/>
</dbReference>
<keyword evidence="2" id="KW-0597">Phosphoprotein</keyword>
<dbReference type="FunFam" id="2.30.30.140:FF:000009">
    <property type="entry name" value="AT-rich interactive domain-containing protein 4B"/>
    <property type="match status" value="1"/>
</dbReference>
<evidence type="ECO:0000313" key="13">
    <source>
        <dbReference type="Proteomes" id="UP000801492"/>
    </source>
</evidence>
<dbReference type="CDD" id="cd20390">
    <property type="entry name" value="Tudor_ARID4_rpt2"/>
    <property type="match status" value="1"/>
</dbReference>
<evidence type="ECO:0000256" key="2">
    <source>
        <dbReference type="ARBA" id="ARBA00022553"/>
    </source>
</evidence>
<gene>
    <name evidence="12" type="ORF">ILUMI_07490</name>
</gene>
<feature type="region of interest" description="Disordered" evidence="10">
    <location>
        <begin position="891"/>
        <end position="1027"/>
    </location>
</feature>
<protein>
    <recommendedName>
        <fullName evidence="11">ARID domain-containing protein</fullName>
    </recommendedName>
</protein>
<keyword evidence="8" id="KW-0539">Nucleus</keyword>
<feature type="region of interest" description="Disordered" evidence="10">
    <location>
        <begin position="1112"/>
        <end position="1169"/>
    </location>
</feature>
<feature type="region of interest" description="Disordered" evidence="10">
    <location>
        <begin position="684"/>
        <end position="879"/>
    </location>
</feature>
<feature type="region of interest" description="Disordered" evidence="10">
    <location>
        <begin position="1656"/>
        <end position="1738"/>
    </location>
</feature>
<evidence type="ECO:0000313" key="12">
    <source>
        <dbReference type="EMBL" id="KAF2898689.1"/>
    </source>
</evidence>
<dbReference type="GO" id="GO:0005634">
    <property type="term" value="C:nucleus"/>
    <property type="evidence" value="ECO:0007669"/>
    <property type="project" value="TreeGrafter"/>
</dbReference>
<accession>A0A8K0D3T7</accession>
<feature type="compositionally biased region" description="Polar residues" evidence="10">
    <location>
        <begin position="1446"/>
        <end position="1464"/>
    </location>
</feature>
<organism evidence="12 13">
    <name type="scientific">Ignelater luminosus</name>
    <name type="common">Cucubano</name>
    <name type="synonym">Pyrophorus luminosus</name>
    <dbReference type="NCBI Taxonomy" id="2038154"/>
    <lineage>
        <taxon>Eukaryota</taxon>
        <taxon>Metazoa</taxon>
        <taxon>Ecdysozoa</taxon>
        <taxon>Arthropoda</taxon>
        <taxon>Hexapoda</taxon>
        <taxon>Insecta</taxon>
        <taxon>Pterygota</taxon>
        <taxon>Neoptera</taxon>
        <taxon>Endopterygota</taxon>
        <taxon>Coleoptera</taxon>
        <taxon>Polyphaga</taxon>
        <taxon>Elateriformia</taxon>
        <taxon>Elateroidea</taxon>
        <taxon>Elateridae</taxon>
        <taxon>Agrypninae</taxon>
        <taxon>Pyrophorini</taxon>
        <taxon>Ignelater</taxon>
    </lineage>
</organism>
<evidence type="ECO:0000256" key="8">
    <source>
        <dbReference type="ARBA" id="ARBA00023242"/>
    </source>
</evidence>
<reference evidence="12" key="1">
    <citation type="submission" date="2019-08" db="EMBL/GenBank/DDBJ databases">
        <title>The genome of the North American firefly Photinus pyralis.</title>
        <authorList>
            <consortium name="Photinus pyralis genome working group"/>
            <person name="Fallon T.R."/>
            <person name="Sander Lower S.E."/>
            <person name="Weng J.-K."/>
        </authorList>
    </citation>
    <scope>NUCLEOTIDE SEQUENCE</scope>
    <source>
        <strain evidence="12">TRF0915ILg1</strain>
        <tissue evidence="12">Whole body</tissue>
    </source>
</reference>
<dbReference type="InterPro" id="IPR025995">
    <property type="entry name" value="Tudor-knot"/>
</dbReference>
<name>A0A8K0D3T7_IGNLU</name>
<dbReference type="OrthoDB" id="10068428at2759"/>
<feature type="compositionally biased region" description="Basic and acidic residues" evidence="10">
    <location>
        <begin position="431"/>
        <end position="467"/>
    </location>
</feature>
<dbReference type="SMART" id="SM00501">
    <property type="entry name" value="BRIGHT"/>
    <property type="match status" value="1"/>
</dbReference>
<feature type="compositionally biased region" description="Basic and acidic residues" evidence="10">
    <location>
        <begin position="1203"/>
        <end position="1221"/>
    </location>
</feature>
<comment type="caution">
    <text evidence="12">The sequence shown here is derived from an EMBL/GenBank/DDBJ whole genome shotgun (WGS) entry which is preliminary data.</text>
</comment>
<proteinExistence type="predicted"/>
<keyword evidence="7" id="KW-0804">Transcription</keyword>
<dbReference type="InterPro" id="IPR016197">
    <property type="entry name" value="Chromo-like_dom_sf"/>
</dbReference>
<feature type="compositionally biased region" description="Basic and acidic residues" evidence="10">
    <location>
        <begin position="494"/>
        <end position="503"/>
    </location>
</feature>
<evidence type="ECO:0000256" key="10">
    <source>
        <dbReference type="SAM" id="MobiDB-lite"/>
    </source>
</evidence>
<dbReference type="GO" id="GO:0006325">
    <property type="term" value="P:chromatin organization"/>
    <property type="evidence" value="ECO:0007669"/>
    <property type="project" value="UniProtKB-KW"/>
</dbReference>
<feature type="region of interest" description="Disordered" evidence="10">
    <location>
        <begin position="1077"/>
        <end position="1100"/>
    </location>
</feature>
<feature type="compositionally biased region" description="Acidic residues" evidence="10">
    <location>
        <begin position="152"/>
        <end position="164"/>
    </location>
</feature>
<keyword evidence="5" id="KW-0805">Transcription regulation</keyword>
<evidence type="ECO:0000256" key="9">
    <source>
        <dbReference type="SAM" id="Coils"/>
    </source>
</evidence>
<feature type="coiled-coil region" evidence="9">
    <location>
        <begin position="1756"/>
        <end position="1797"/>
    </location>
</feature>
<feature type="compositionally biased region" description="Basic and acidic residues" evidence="10">
    <location>
        <begin position="1297"/>
        <end position="1322"/>
    </location>
</feature>
<feature type="compositionally biased region" description="Polar residues" evidence="10">
    <location>
        <begin position="564"/>
        <end position="576"/>
    </location>
</feature>
<feature type="compositionally biased region" description="Basic and acidic residues" evidence="10">
    <location>
        <begin position="547"/>
        <end position="563"/>
    </location>
</feature>
<dbReference type="PROSITE" id="PS51011">
    <property type="entry name" value="ARID"/>
    <property type="match status" value="1"/>
</dbReference>
<keyword evidence="4" id="KW-0156">Chromatin regulator</keyword>
<evidence type="ECO:0000256" key="3">
    <source>
        <dbReference type="ARBA" id="ARBA00022843"/>
    </source>
</evidence>
<feature type="compositionally biased region" description="Basic and acidic residues" evidence="10">
    <location>
        <begin position="1469"/>
        <end position="1499"/>
    </location>
</feature>
<feature type="compositionally biased region" description="Polar residues" evidence="10">
    <location>
        <begin position="1581"/>
        <end position="1602"/>
    </location>
</feature>
<feature type="region of interest" description="Disordered" evidence="10">
    <location>
        <begin position="1295"/>
        <end position="1322"/>
    </location>
</feature>
<feature type="compositionally biased region" description="Basic and acidic residues" evidence="10">
    <location>
        <begin position="788"/>
        <end position="800"/>
    </location>
</feature>
<dbReference type="Pfam" id="PF01388">
    <property type="entry name" value="ARID"/>
    <property type="match status" value="1"/>
</dbReference>